<reference evidence="1 2" key="1">
    <citation type="journal article" date="2019" name="Emerg. Microbes Infect.">
        <title>Comprehensive subspecies identification of 175 nontuberculous mycobacteria species based on 7547 genomic profiles.</title>
        <authorList>
            <person name="Matsumoto Y."/>
            <person name="Kinjo T."/>
            <person name="Motooka D."/>
            <person name="Nabeya D."/>
            <person name="Jung N."/>
            <person name="Uechi K."/>
            <person name="Horii T."/>
            <person name="Iida T."/>
            <person name="Fujita J."/>
            <person name="Nakamura S."/>
        </authorList>
    </citation>
    <scope>NUCLEOTIDE SEQUENCE [LARGE SCALE GENOMIC DNA]</scope>
    <source>
        <strain evidence="1 2">JCM 12272</strain>
    </source>
</reference>
<sequence length="75" mass="8518">MTALPFVVLADVEQHDSPIERGGYRGDICLPDFHIVHAINARMLTQQRKAIHSFHRFIHRPGTCGKASEMHVTVR</sequence>
<accession>A0A6N4UWB9</accession>
<evidence type="ECO:0000313" key="2">
    <source>
        <dbReference type="Proteomes" id="UP000466906"/>
    </source>
</evidence>
<keyword evidence="2" id="KW-1185">Reference proteome</keyword>
<dbReference type="EMBL" id="AP022565">
    <property type="protein sequence ID" value="BBX28709.1"/>
    <property type="molecule type" value="Genomic_DNA"/>
</dbReference>
<name>A0A6N4UWB9_9MYCO</name>
<dbReference type="KEGG" id="malv:MALV_38340"/>
<protein>
    <submittedName>
        <fullName evidence="1">Uncharacterized protein</fullName>
    </submittedName>
</protein>
<dbReference type="Proteomes" id="UP000466906">
    <property type="component" value="Chromosome"/>
</dbReference>
<organism evidence="1 2">
    <name type="scientific">Mycolicibacterium alvei</name>
    <dbReference type="NCBI Taxonomy" id="67081"/>
    <lineage>
        <taxon>Bacteria</taxon>
        <taxon>Bacillati</taxon>
        <taxon>Actinomycetota</taxon>
        <taxon>Actinomycetes</taxon>
        <taxon>Mycobacteriales</taxon>
        <taxon>Mycobacteriaceae</taxon>
        <taxon>Mycolicibacterium</taxon>
    </lineage>
</organism>
<dbReference type="AlphaFoldDB" id="A0A6N4UWB9"/>
<gene>
    <name evidence="1" type="ORF">MALV_38340</name>
</gene>
<evidence type="ECO:0000313" key="1">
    <source>
        <dbReference type="EMBL" id="BBX28709.1"/>
    </source>
</evidence>
<proteinExistence type="predicted"/>